<feature type="chain" id="PRO_5036922854" description="Peptidyl-prolyl cis-trans isomerase" evidence="8">
    <location>
        <begin position="32"/>
        <end position="163"/>
    </location>
</feature>
<dbReference type="Proteomes" id="UP000678545">
    <property type="component" value="Unassembled WGS sequence"/>
</dbReference>
<dbReference type="InterPro" id="IPR001179">
    <property type="entry name" value="PPIase_FKBP_dom"/>
</dbReference>
<dbReference type="Gene3D" id="3.10.50.40">
    <property type="match status" value="1"/>
</dbReference>
<comment type="function">
    <text evidence="5">PPIases accelerate the folding of proteins.</text>
</comment>
<evidence type="ECO:0000313" key="10">
    <source>
        <dbReference type="EMBL" id="MBR7801585.1"/>
    </source>
</evidence>
<evidence type="ECO:0000313" key="11">
    <source>
        <dbReference type="Proteomes" id="UP000678545"/>
    </source>
</evidence>
<name>A0A941II44_9BURK</name>
<evidence type="ECO:0000256" key="5">
    <source>
        <dbReference type="ARBA" id="ARBA00056164"/>
    </source>
</evidence>
<keyword evidence="11" id="KW-1185">Reference proteome</keyword>
<comment type="catalytic activity">
    <reaction evidence="1 6 7">
        <text>[protein]-peptidylproline (omega=180) = [protein]-peptidylproline (omega=0)</text>
        <dbReference type="Rhea" id="RHEA:16237"/>
        <dbReference type="Rhea" id="RHEA-COMP:10747"/>
        <dbReference type="Rhea" id="RHEA-COMP:10748"/>
        <dbReference type="ChEBI" id="CHEBI:83833"/>
        <dbReference type="ChEBI" id="CHEBI:83834"/>
        <dbReference type="EC" id="5.2.1.8"/>
    </reaction>
</comment>
<evidence type="ECO:0000256" key="1">
    <source>
        <dbReference type="ARBA" id="ARBA00000971"/>
    </source>
</evidence>
<keyword evidence="3 6" id="KW-0697">Rotamase</keyword>
<dbReference type="AlphaFoldDB" id="A0A941II44"/>
<dbReference type="EC" id="5.2.1.8" evidence="7"/>
<dbReference type="PANTHER" id="PTHR43811">
    <property type="entry name" value="FKBP-TYPE PEPTIDYL-PROLYL CIS-TRANS ISOMERASE FKPA"/>
    <property type="match status" value="1"/>
</dbReference>
<keyword evidence="4 6" id="KW-0413">Isomerase</keyword>
<sequence length="163" mass="17311">MLNKIRKEPFRLSFSFCRICLVCCCAAGLFACSGESTPSAVTANGSASTNSGLQIKDVLPGQGTAAVVGNRVSVHYTGWLYDPTAADQHGKQFDSSIQRGIPFSFQLGDGQVIKGWDQGVVGMKVGGRRTLIIPHELAYGVNGRGPIPPAASLIFDIELIVIQ</sequence>
<dbReference type="GO" id="GO:0003755">
    <property type="term" value="F:peptidyl-prolyl cis-trans isomerase activity"/>
    <property type="evidence" value="ECO:0007669"/>
    <property type="project" value="UniProtKB-UniRule"/>
</dbReference>
<organism evidence="10 11">
    <name type="scientific">Undibacterium fentianense</name>
    <dbReference type="NCBI Taxonomy" id="2828728"/>
    <lineage>
        <taxon>Bacteria</taxon>
        <taxon>Pseudomonadati</taxon>
        <taxon>Pseudomonadota</taxon>
        <taxon>Betaproteobacteria</taxon>
        <taxon>Burkholderiales</taxon>
        <taxon>Oxalobacteraceae</taxon>
        <taxon>Undibacterium</taxon>
    </lineage>
</organism>
<evidence type="ECO:0000256" key="2">
    <source>
        <dbReference type="ARBA" id="ARBA00006577"/>
    </source>
</evidence>
<dbReference type="PROSITE" id="PS51257">
    <property type="entry name" value="PROKAR_LIPOPROTEIN"/>
    <property type="match status" value="1"/>
</dbReference>
<reference evidence="10" key="1">
    <citation type="submission" date="2021-04" db="EMBL/GenBank/DDBJ databases">
        <title>novel species isolated from subtropical streams in China.</title>
        <authorList>
            <person name="Lu H."/>
        </authorList>
    </citation>
    <scope>NUCLEOTIDE SEQUENCE</scope>
    <source>
        <strain evidence="10">FT137W</strain>
    </source>
</reference>
<accession>A0A941II44</accession>
<evidence type="ECO:0000256" key="4">
    <source>
        <dbReference type="ARBA" id="ARBA00023235"/>
    </source>
</evidence>
<evidence type="ECO:0000256" key="3">
    <source>
        <dbReference type="ARBA" id="ARBA00023110"/>
    </source>
</evidence>
<feature type="domain" description="PPIase FKBP-type" evidence="9">
    <location>
        <begin position="69"/>
        <end position="163"/>
    </location>
</feature>
<feature type="signal peptide" evidence="8">
    <location>
        <begin position="1"/>
        <end position="31"/>
    </location>
</feature>
<comment type="caution">
    <text evidence="10">The sequence shown here is derived from an EMBL/GenBank/DDBJ whole genome shotgun (WGS) entry which is preliminary data.</text>
</comment>
<keyword evidence="8" id="KW-0732">Signal</keyword>
<evidence type="ECO:0000256" key="8">
    <source>
        <dbReference type="SAM" id="SignalP"/>
    </source>
</evidence>
<dbReference type="PANTHER" id="PTHR43811:SF19">
    <property type="entry name" value="39 KDA FK506-BINDING NUCLEAR PROTEIN"/>
    <property type="match status" value="1"/>
</dbReference>
<evidence type="ECO:0000256" key="6">
    <source>
        <dbReference type="PROSITE-ProRule" id="PRU00277"/>
    </source>
</evidence>
<comment type="similarity">
    <text evidence="2 7">Belongs to the FKBP-type PPIase family.</text>
</comment>
<proteinExistence type="inferred from homology"/>
<dbReference type="SUPFAM" id="SSF54534">
    <property type="entry name" value="FKBP-like"/>
    <property type="match status" value="1"/>
</dbReference>
<dbReference type="EMBL" id="JAGSPJ010000007">
    <property type="protein sequence ID" value="MBR7801585.1"/>
    <property type="molecule type" value="Genomic_DNA"/>
</dbReference>
<evidence type="ECO:0000259" key="9">
    <source>
        <dbReference type="PROSITE" id="PS50059"/>
    </source>
</evidence>
<protein>
    <recommendedName>
        <fullName evidence="7">Peptidyl-prolyl cis-trans isomerase</fullName>
        <ecNumber evidence="7">5.2.1.8</ecNumber>
    </recommendedName>
</protein>
<evidence type="ECO:0000256" key="7">
    <source>
        <dbReference type="RuleBase" id="RU003915"/>
    </source>
</evidence>
<dbReference type="Pfam" id="PF00254">
    <property type="entry name" value="FKBP_C"/>
    <property type="match status" value="1"/>
</dbReference>
<dbReference type="PROSITE" id="PS50059">
    <property type="entry name" value="FKBP_PPIASE"/>
    <property type="match status" value="1"/>
</dbReference>
<dbReference type="FunFam" id="3.10.50.40:FF:000006">
    <property type="entry name" value="Peptidyl-prolyl cis-trans isomerase"/>
    <property type="match status" value="1"/>
</dbReference>
<dbReference type="InterPro" id="IPR046357">
    <property type="entry name" value="PPIase_dom_sf"/>
</dbReference>
<gene>
    <name evidence="10" type="ORF">KDM90_16355</name>
</gene>
<dbReference type="RefSeq" id="WP_212676701.1">
    <property type="nucleotide sequence ID" value="NZ_JAGSPJ010000007.1"/>
</dbReference>